<keyword evidence="3" id="KW-1185">Reference proteome</keyword>
<name>A0A5B7JC92_PORTR</name>
<evidence type="ECO:0000313" key="2">
    <source>
        <dbReference type="EMBL" id="MPC91686.1"/>
    </source>
</evidence>
<feature type="compositionally biased region" description="Basic residues" evidence="1">
    <location>
        <begin position="1"/>
        <end position="12"/>
    </location>
</feature>
<evidence type="ECO:0000256" key="1">
    <source>
        <dbReference type="SAM" id="MobiDB-lite"/>
    </source>
</evidence>
<organism evidence="2 3">
    <name type="scientific">Portunus trituberculatus</name>
    <name type="common">Swimming crab</name>
    <name type="synonym">Neptunus trituberculatus</name>
    <dbReference type="NCBI Taxonomy" id="210409"/>
    <lineage>
        <taxon>Eukaryota</taxon>
        <taxon>Metazoa</taxon>
        <taxon>Ecdysozoa</taxon>
        <taxon>Arthropoda</taxon>
        <taxon>Crustacea</taxon>
        <taxon>Multicrustacea</taxon>
        <taxon>Malacostraca</taxon>
        <taxon>Eumalacostraca</taxon>
        <taxon>Eucarida</taxon>
        <taxon>Decapoda</taxon>
        <taxon>Pleocyemata</taxon>
        <taxon>Brachyura</taxon>
        <taxon>Eubrachyura</taxon>
        <taxon>Portunoidea</taxon>
        <taxon>Portunidae</taxon>
        <taxon>Portuninae</taxon>
        <taxon>Portunus</taxon>
    </lineage>
</organism>
<feature type="region of interest" description="Disordered" evidence="1">
    <location>
        <begin position="1"/>
        <end position="43"/>
    </location>
</feature>
<sequence>MTRPSVKQRRRKTEQSDREGGGKGGERGEERRKERVLVPCGLGAGGGGKEEDLIWMTSAPTGDVWASLRHFFLWGKWLFNPITSHV</sequence>
<feature type="compositionally biased region" description="Basic and acidic residues" evidence="1">
    <location>
        <begin position="13"/>
        <end position="36"/>
    </location>
</feature>
<protein>
    <submittedName>
        <fullName evidence="2">Uncharacterized protein</fullName>
    </submittedName>
</protein>
<evidence type="ECO:0000313" key="3">
    <source>
        <dbReference type="Proteomes" id="UP000324222"/>
    </source>
</evidence>
<dbReference type="Proteomes" id="UP000324222">
    <property type="component" value="Unassembled WGS sequence"/>
</dbReference>
<dbReference type="EMBL" id="VSRR010088661">
    <property type="protein sequence ID" value="MPC91686.1"/>
    <property type="molecule type" value="Genomic_DNA"/>
</dbReference>
<accession>A0A5B7JC92</accession>
<comment type="caution">
    <text evidence="2">The sequence shown here is derived from an EMBL/GenBank/DDBJ whole genome shotgun (WGS) entry which is preliminary data.</text>
</comment>
<gene>
    <name evidence="2" type="ORF">E2C01_086741</name>
</gene>
<proteinExistence type="predicted"/>
<reference evidence="2 3" key="1">
    <citation type="submission" date="2019-05" db="EMBL/GenBank/DDBJ databases">
        <title>Another draft genome of Portunus trituberculatus and its Hox gene families provides insights of decapod evolution.</title>
        <authorList>
            <person name="Jeong J.-H."/>
            <person name="Song I."/>
            <person name="Kim S."/>
            <person name="Choi T."/>
            <person name="Kim D."/>
            <person name="Ryu S."/>
            <person name="Kim W."/>
        </authorList>
    </citation>
    <scope>NUCLEOTIDE SEQUENCE [LARGE SCALE GENOMIC DNA]</scope>
    <source>
        <tissue evidence="2">Muscle</tissue>
    </source>
</reference>
<dbReference type="AlphaFoldDB" id="A0A5B7JC92"/>